<dbReference type="AlphaFoldDB" id="A0A1L0DPC9"/>
<dbReference type="PANTHER" id="PTHR10285">
    <property type="entry name" value="URIDINE KINASE"/>
    <property type="match status" value="1"/>
</dbReference>
<name>A0A1L0DPC9_9ASCO</name>
<dbReference type="Proteomes" id="UP000182259">
    <property type="component" value="Chromosome VI"/>
</dbReference>
<reference evidence="1 2" key="1">
    <citation type="submission" date="2016-10" db="EMBL/GenBank/DDBJ databases">
        <authorList>
            <person name="de Groot N.N."/>
        </authorList>
    </citation>
    <scope>NUCLEOTIDE SEQUENCE [LARGE SCALE GENOMIC DNA]</scope>
    <source>
        <strain evidence="1 2">PYCC 4715</strain>
    </source>
</reference>
<organism evidence="1 2">
    <name type="scientific">Sungouiella intermedia</name>
    <dbReference type="NCBI Taxonomy" id="45354"/>
    <lineage>
        <taxon>Eukaryota</taxon>
        <taxon>Fungi</taxon>
        <taxon>Dikarya</taxon>
        <taxon>Ascomycota</taxon>
        <taxon>Saccharomycotina</taxon>
        <taxon>Pichiomycetes</taxon>
        <taxon>Metschnikowiaceae</taxon>
        <taxon>Sungouiella</taxon>
    </lineage>
</organism>
<evidence type="ECO:0000313" key="1">
    <source>
        <dbReference type="EMBL" id="SGZ58420.1"/>
    </source>
</evidence>
<protein>
    <submittedName>
        <fullName evidence="1">CIC11C00000002703</fullName>
    </submittedName>
</protein>
<dbReference type="Gene3D" id="3.40.50.300">
    <property type="entry name" value="P-loop containing nucleotide triphosphate hydrolases"/>
    <property type="match status" value="1"/>
</dbReference>
<dbReference type="InterPro" id="IPR027417">
    <property type="entry name" value="P-loop_NTPase"/>
</dbReference>
<gene>
    <name evidence="1" type="ORF">SAMEA4029009_CIC11G00000002703</name>
</gene>
<sequence>MAVQVTCEYVDQQLSTWNLSKPLVLGVSGPQGSGKLYLANHLLVHLRTKYPHLTSVGLLIDDFYLSNLEQREVTAKAKIDGNSVLQGRGLPGTHDLRLAIQVMEQLCSRNVPVKVPIYDKSAFNGEGDRLPESEWQVIENPVDVIVFEGWFNGYKKIDSQIFPSAYLTQDPSGVVQRHRMYYLEDINERLASYEPLWIKFDFFVYLRTDNLANVFKWRLEQEAGLIAEKGVGMNPDQVRVFVDRYMPMYYLYYERMCDGGVAERGRNLEIDIDESRKVRRWRRL</sequence>
<evidence type="ECO:0000313" key="2">
    <source>
        <dbReference type="Proteomes" id="UP000182259"/>
    </source>
</evidence>
<dbReference type="SUPFAM" id="SSF52540">
    <property type="entry name" value="P-loop containing nucleoside triphosphate hydrolases"/>
    <property type="match status" value="1"/>
</dbReference>
<proteinExistence type="predicted"/>
<dbReference type="EMBL" id="LT635769">
    <property type="protein sequence ID" value="SGZ58420.1"/>
    <property type="molecule type" value="Genomic_DNA"/>
</dbReference>
<accession>A0A1L0DPC9</accession>